<proteinExistence type="predicted"/>
<dbReference type="Pfam" id="PF01370">
    <property type="entry name" value="Epimerase"/>
    <property type="match status" value="1"/>
</dbReference>
<sequence>MKIILLGCGYLGYNLASLLSAEADTQVIGLPSPYTQLCSHFKEINAFSAEDLDQVDFQDAVVIDTISLLANNARSEDEEKTLRGVEEKYAFLLDQLKQRGAKLFIFMSSGGTVYGNASEPICEEAPLHPITLYARSKTRCEQVIRNSGLPYLILRLANPYGGHQTTDKKQGVIPILIEKALNHEVFEMWASPHSSRDYIYIEDFAWAIQLLLKHQIANEVVNVASQTATSLTEILDEVQEKTGQAIEVHHVNSEVPVVDQIVLNIEKLKRLTGFTIQTSLQDGIQKEIERIKNEQGRTHS</sequence>
<dbReference type="Proteomes" id="UP000480929">
    <property type="component" value="Unassembled WGS sequence"/>
</dbReference>
<dbReference type="Proteomes" id="UP000433575">
    <property type="component" value="Unassembled WGS sequence"/>
</dbReference>
<dbReference type="InterPro" id="IPR001509">
    <property type="entry name" value="Epimerase_deHydtase"/>
</dbReference>
<protein>
    <submittedName>
        <fullName evidence="2">NAD-dependent epimerase/dehydratase family protein</fullName>
    </submittedName>
</protein>
<reference evidence="4 5" key="1">
    <citation type="journal article" date="2019" name="Nat. Med.">
        <title>A library of human gut bacterial isolates paired with longitudinal multiomics data enables mechanistic microbiome research.</title>
        <authorList>
            <person name="Poyet M."/>
            <person name="Groussin M."/>
            <person name="Gibbons S.M."/>
            <person name="Avila-Pacheco J."/>
            <person name="Jiang X."/>
            <person name="Kearney S.M."/>
            <person name="Perrotta A.R."/>
            <person name="Berdy B."/>
            <person name="Zhao S."/>
            <person name="Lieberman T.D."/>
            <person name="Swanson P.K."/>
            <person name="Smith M."/>
            <person name="Roesemann S."/>
            <person name="Alexander J.E."/>
            <person name="Rich S.A."/>
            <person name="Livny J."/>
            <person name="Vlamakis H."/>
            <person name="Clish C."/>
            <person name="Bullock K."/>
            <person name="Deik A."/>
            <person name="Scott J."/>
            <person name="Pierce K.A."/>
            <person name="Xavier R.J."/>
            <person name="Alm E.J."/>
        </authorList>
    </citation>
    <scope>NUCLEOTIDE SEQUENCE [LARGE SCALE GENOMIC DNA]</scope>
    <source>
        <strain evidence="2 4">BIOML-A4</strain>
        <strain evidence="3 5">BIOML-A5</strain>
    </source>
</reference>
<dbReference type="PANTHER" id="PTHR43245">
    <property type="entry name" value="BIFUNCTIONAL POLYMYXIN RESISTANCE PROTEIN ARNA"/>
    <property type="match status" value="1"/>
</dbReference>
<evidence type="ECO:0000313" key="4">
    <source>
        <dbReference type="Proteomes" id="UP000433575"/>
    </source>
</evidence>
<comment type="caution">
    <text evidence="2">The sequence shown here is derived from an EMBL/GenBank/DDBJ whole genome shotgun (WGS) entry which is preliminary data.</text>
</comment>
<keyword evidence="5" id="KW-1185">Reference proteome</keyword>
<dbReference type="InterPro" id="IPR036291">
    <property type="entry name" value="NAD(P)-bd_dom_sf"/>
</dbReference>
<dbReference type="EMBL" id="WKPI01000020">
    <property type="protein sequence ID" value="MSC33712.1"/>
    <property type="molecule type" value="Genomic_DNA"/>
</dbReference>
<organism evidence="2 4">
    <name type="scientific">Holdemania massiliensis</name>
    <dbReference type="NCBI Taxonomy" id="1468449"/>
    <lineage>
        <taxon>Bacteria</taxon>
        <taxon>Bacillati</taxon>
        <taxon>Bacillota</taxon>
        <taxon>Erysipelotrichia</taxon>
        <taxon>Erysipelotrichales</taxon>
        <taxon>Erysipelotrichaceae</taxon>
        <taxon>Holdemania</taxon>
    </lineage>
</organism>
<dbReference type="SUPFAM" id="SSF51735">
    <property type="entry name" value="NAD(P)-binding Rossmann-fold domains"/>
    <property type="match status" value="1"/>
</dbReference>
<dbReference type="AlphaFoldDB" id="A0A6N7S7X5"/>
<evidence type="ECO:0000313" key="2">
    <source>
        <dbReference type="EMBL" id="MSA89957.1"/>
    </source>
</evidence>
<dbReference type="EMBL" id="WKPJ01000018">
    <property type="protein sequence ID" value="MSA89957.1"/>
    <property type="molecule type" value="Genomic_DNA"/>
</dbReference>
<gene>
    <name evidence="3" type="ORF">GKD88_11320</name>
    <name evidence="2" type="ORF">GKE08_11520</name>
</gene>
<dbReference type="Gene3D" id="3.40.50.720">
    <property type="entry name" value="NAD(P)-binding Rossmann-like Domain"/>
    <property type="match status" value="1"/>
</dbReference>
<dbReference type="InterPro" id="IPR050177">
    <property type="entry name" value="Lipid_A_modif_metabolic_enz"/>
</dbReference>
<dbReference type="PANTHER" id="PTHR43245:SF13">
    <property type="entry name" value="UDP-D-APIOSE_UDP-D-XYLOSE SYNTHASE 2"/>
    <property type="match status" value="1"/>
</dbReference>
<evidence type="ECO:0000259" key="1">
    <source>
        <dbReference type="Pfam" id="PF01370"/>
    </source>
</evidence>
<evidence type="ECO:0000313" key="3">
    <source>
        <dbReference type="EMBL" id="MSC33712.1"/>
    </source>
</evidence>
<dbReference type="RefSeq" id="WP_154239101.1">
    <property type="nucleotide sequence ID" value="NZ_WKPI01000020.1"/>
</dbReference>
<evidence type="ECO:0000313" key="5">
    <source>
        <dbReference type="Proteomes" id="UP000480929"/>
    </source>
</evidence>
<dbReference type="OrthoDB" id="9789543at2"/>
<feature type="domain" description="NAD-dependent epimerase/dehydratase" evidence="1">
    <location>
        <begin position="7"/>
        <end position="224"/>
    </location>
</feature>
<name>A0A6N7S7X5_9FIRM</name>
<accession>A0A6N7S7X5</accession>